<gene>
    <name evidence="6" type="ORF">LNL84_06410</name>
</gene>
<dbReference type="InterPro" id="IPR029787">
    <property type="entry name" value="Nucleotide_cyclase"/>
</dbReference>
<dbReference type="SMART" id="SM00267">
    <property type="entry name" value="GGDEF"/>
    <property type="match status" value="1"/>
</dbReference>
<feature type="transmembrane region" description="Helical" evidence="4">
    <location>
        <begin position="137"/>
        <end position="154"/>
    </location>
</feature>
<evidence type="ECO:0000313" key="7">
    <source>
        <dbReference type="Proteomes" id="UP001139488"/>
    </source>
</evidence>
<comment type="cofactor">
    <cofactor evidence="1">
        <name>Mg(2+)</name>
        <dbReference type="ChEBI" id="CHEBI:18420"/>
    </cofactor>
</comment>
<dbReference type="Gene3D" id="3.30.70.270">
    <property type="match status" value="1"/>
</dbReference>
<dbReference type="PANTHER" id="PTHR45138">
    <property type="entry name" value="REGULATORY COMPONENTS OF SENSORY TRANSDUCTION SYSTEM"/>
    <property type="match status" value="1"/>
</dbReference>
<dbReference type="SUPFAM" id="SSF55073">
    <property type="entry name" value="Nucleotide cyclase"/>
    <property type="match status" value="1"/>
</dbReference>
<feature type="transmembrane region" description="Helical" evidence="4">
    <location>
        <begin position="7"/>
        <end position="25"/>
    </location>
</feature>
<keyword evidence="7" id="KW-1185">Reference proteome</keyword>
<feature type="transmembrane region" description="Helical" evidence="4">
    <location>
        <begin position="61"/>
        <end position="77"/>
    </location>
</feature>
<dbReference type="CDD" id="cd01949">
    <property type="entry name" value="GGDEF"/>
    <property type="match status" value="1"/>
</dbReference>
<dbReference type="NCBIfam" id="TIGR00254">
    <property type="entry name" value="GGDEF"/>
    <property type="match status" value="1"/>
</dbReference>
<reference evidence="6" key="1">
    <citation type="submission" date="2021-11" db="EMBL/GenBank/DDBJ databases">
        <title>Vibrio ZSDE26 sp. nov. and Vibrio ZSDZ34 sp. nov., isolated from coastal seawater in Qingdao.</title>
        <authorList>
            <person name="Zhang P."/>
        </authorList>
    </citation>
    <scope>NUCLEOTIDE SEQUENCE</scope>
    <source>
        <strain evidence="6">ZSDZ34</strain>
    </source>
</reference>
<protein>
    <recommendedName>
        <fullName evidence="2">diguanylate cyclase</fullName>
        <ecNumber evidence="2">2.7.7.65</ecNumber>
    </recommendedName>
</protein>
<dbReference type="PANTHER" id="PTHR45138:SF9">
    <property type="entry name" value="DIGUANYLATE CYCLASE DGCM-RELATED"/>
    <property type="match status" value="1"/>
</dbReference>
<evidence type="ECO:0000256" key="2">
    <source>
        <dbReference type="ARBA" id="ARBA00012528"/>
    </source>
</evidence>
<dbReference type="RefSeq" id="WP_244356013.1">
    <property type="nucleotide sequence ID" value="NZ_JAJNNZ010000004.1"/>
</dbReference>
<proteinExistence type="predicted"/>
<evidence type="ECO:0000259" key="5">
    <source>
        <dbReference type="PROSITE" id="PS50887"/>
    </source>
</evidence>
<dbReference type="AlphaFoldDB" id="A0A9X2AVT2"/>
<dbReference type="Pfam" id="PF00990">
    <property type="entry name" value="GGDEF"/>
    <property type="match status" value="1"/>
</dbReference>
<dbReference type="Pfam" id="PF20966">
    <property type="entry name" value="MASE6"/>
    <property type="match status" value="1"/>
</dbReference>
<dbReference type="Proteomes" id="UP001139488">
    <property type="component" value="Unassembled WGS sequence"/>
</dbReference>
<dbReference type="InterPro" id="IPR050469">
    <property type="entry name" value="Diguanylate_Cyclase"/>
</dbReference>
<comment type="catalytic activity">
    <reaction evidence="3">
        <text>2 GTP = 3',3'-c-di-GMP + 2 diphosphate</text>
        <dbReference type="Rhea" id="RHEA:24898"/>
        <dbReference type="ChEBI" id="CHEBI:33019"/>
        <dbReference type="ChEBI" id="CHEBI:37565"/>
        <dbReference type="ChEBI" id="CHEBI:58805"/>
        <dbReference type="EC" id="2.7.7.65"/>
    </reaction>
</comment>
<sequence>MRIKTRLLAGLTMPLGMISLTLALYSIHIQHAYTLATLEVAYSAYSFYLYRRASRYQQTNIQTLSYVYFLIFIVAYSTRTNPIYDGILFWSFLLPIIFYLLVGTKQGSIATGITFLLQLTAIFSVEEKYSEFLEPLTINFIACFISVWIASHLYEFHRENTENSLQILASKDTLTNCYNRLALIRSFNQHNSTPTHYTSSLMLLDLDFFKHINDEFGHSIGDALLVEVAKLLQSEVGEDNVFRVGGEEFCVVLFGTQLFRAVDIAENIRLKIEKLSFLEMGEEVKITASIGACSFHCDTSLNDILKCADAQLYQAKDRGRNNIKSTLGYPKAI</sequence>
<evidence type="ECO:0000256" key="3">
    <source>
        <dbReference type="ARBA" id="ARBA00034247"/>
    </source>
</evidence>
<dbReference type="InterPro" id="IPR043128">
    <property type="entry name" value="Rev_trsase/Diguanyl_cyclase"/>
</dbReference>
<dbReference type="GO" id="GO:0052621">
    <property type="term" value="F:diguanylate cyclase activity"/>
    <property type="evidence" value="ECO:0007669"/>
    <property type="project" value="UniProtKB-EC"/>
</dbReference>
<evidence type="ECO:0000256" key="1">
    <source>
        <dbReference type="ARBA" id="ARBA00001946"/>
    </source>
</evidence>
<dbReference type="EC" id="2.7.7.65" evidence="2"/>
<dbReference type="InterPro" id="IPR048435">
    <property type="entry name" value="MASE6"/>
</dbReference>
<feature type="domain" description="GGDEF" evidence="5">
    <location>
        <begin position="197"/>
        <end position="328"/>
    </location>
</feature>
<evidence type="ECO:0000256" key="4">
    <source>
        <dbReference type="SAM" id="Phobius"/>
    </source>
</evidence>
<keyword evidence="4" id="KW-0812">Transmembrane</keyword>
<feature type="transmembrane region" description="Helical" evidence="4">
    <location>
        <begin position="31"/>
        <end position="49"/>
    </location>
</feature>
<comment type="caution">
    <text evidence="6">The sequence shown here is derived from an EMBL/GenBank/DDBJ whole genome shotgun (WGS) entry which is preliminary data.</text>
</comment>
<accession>A0A9X2AVT2</accession>
<dbReference type="EMBL" id="JAJNNZ010000004">
    <property type="protein sequence ID" value="MCJ2376466.1"/>
    <property type="molecule type" value="Genomic_DNA"/>
</dbReference>
<feature type="transmembrane region" description="Helical" evidence="4">
    <location>
        <begin position="109"/>
        <end position="125"/>
    </location>
</feature>
<evidence type="ECO:0000313" key="6">
    <source>
        <dbReference type="EMBL" id="MCJ2376466.1"/>
    </source>
</evidence>
<dbReference type="GO" id="GO:0005886">
    <property type="term" value="C:plasma membrane"/>
    <property type="evidence" value="ECO:0007669"/>
    <property type="project" value="TreeGrafter"/>
</dbReference>
<name>A0A9X2AVT2_9VIBR</name>
<dbReference type="PROSITE" id="PS50887">
    <property type="entry name" value="GGDEF"/>
    <property type="match status" value="1"/>
</dbReference>
<organism evidence="6 7">
    <name type="scientific">Vibrio gelatinilyticus</name>
    <dbReference type="NCBI Taxonomy" id="2893468"/>
    <lineage>
        <taxon>Bacteria</taxon>
        <taxon>Pseudomonadati</taxon>
        <taxon>Pseudomonadota</taxon>
        <taxon>Gammaproteobacteria</taxon>
        <taxon>Vibrionales</taxon>
        <taxon>Vibrionaceae</taxon>
        <taxon>Vibrio</taxon>
    </lineage>
</organism>
<dbReference type="InterPro" id="IPR000160">
    <property type="entry name" value="GGDEF_dom"/>
</dbReference>
<dbReference type="FunFam" id="3.30.70.270:FF:000001">
    <property type="entry name" value="Diguanylate cyclase domain protein"/>
    <property type="match status" value="1"/>
</dbReference>
<keyword evidence="4" id="KW-0472">Membrane</keyword>
<keyword evidence="4" id="KW-1133">Transmembrane helix</keyword>
<feature type="transmembrane region" description="Helical" evidence="4">
    <location>
        <begin position="83"/>
        <end position="102"/>
    </location>
</feature>
<dbReference type="GO" id="GO:0043709">
    <property type="term" value="P:cell adhesion involved in single-species biofilm formation"/>
    <property type="evidence" value="ECO:0007669"/>
    <property type="project" value="TreeGrafter"/>
</dbReference>
<dbReference type="GO" id="GO:1902201">
    <property type="term" value="P:negative regulation of bacterial-type flagellum-dependent cell motility"/>
    <property type="evidence" value="ECO:0007669"/>
    <property type="project" value="TreeGrafter"/>
</dbReference>